<dbReference type="AlphaFoldDB" id="A0A1H6FBB4"/>
<proteinExistence type="predicted"/>
<dbReference type="Proteomes" id="UP000236724">
    <property type="component" value="Unassembled WGS sequence"/>
</dbReference>
<reference evidence="1 2" key="1">
    <citation type="submission" date="2016-10" db="EMBL/GenBank/DDBJ databases">
        <authorList>
            <person name="de Groot N.N."/>
        </authorList>
    </citation>
    <scope>NUCLEOTIDE SEQUENCE [LARGE SCALE GENOMIC DNA]</scope>
    <source>
        <strain evidence="1">MBHS1</strain>
    </source>
</reference>
<evidence type="ECO:0000313" key="1">
    <source>
        <dbReference type="EMBL" id="SEH07382.1"/>
    </source>
</evidence>
<dbReference type="SUPFAM" id="SSF88723">
    <property type="entry name" value="PIN domain-like"/>
    <property type="match status" value="1"/>
</dbReference>
<dbReference type="EMBL" id="FMSV02000529">
    <property type="protein sequence ID" value="SEH07382.1"/>
    <property type="molecule type" value="Genomic_DNA"/>
</dbReference>
<evidence type="ECO:0000313" key="2">
    <source>
        <dbReference type="Proteomes" id="UP000236724"/>
    </source>
</evidence>
<organism evidence="1 2">
    <name type="scientific">Candidatus Venteria ishoeyi</name>
    <dbReference type="NCBI Taxonomy" id="1899563"/>
    <lineage>
        <taxon>Bacteria</taxon>
        <taxon>Pseudomonadati</taxon>
        <taxon>Pseudomonadota</taxon>
        <taxon>Gammaproteobacteria</taxon>
        <taxon>Thiotrichales</taxon>
        <taxon>Thiotrichaceae</taxon>
        <taxon>Venteria</taxon>
    </lineage>
</organism>
<dbReference type="InterPro" id="IPR029060">
    <property type="entry name" value="PIN-like_dom_sf"/>
</dbReference>
<dbReference type="Gene3D" id="3.40.50.1010">
    <property type="entry name" value="5'-nuclease"/>
    <property type="match status" value="1"/>
</dbReference>
<keyword evidence="2" id="KW-1185">Reference proteome</keyword>
<accession>A0A1H6FBB4</accession>
<gene>
    <name evidence="1" type="ORF">MBHS_03257</name>
</gene>
<sequence length="167" mass="19323">MVGRLLIVVDTGYWLELFQVPGKSDPEAYKEVKARFSKAIDEKASLYWPLPSVYETANMIAHVNDGNQRKALADRLEKTIKDSFEATSWLTVTPSCEYEQERLLKFLQEFSNTYAPQKIGLVDATMIFEANRLKNKNNQVHIWTVDKALKNYEPDKEKNPFCGWQNN</sequence>
<protein>
    <recommendedName>
        <fullName evidence="3">PIN domain-containing protein</fullName>
    </recommendedName>
</protein>
<evidence type="ECO:0008006" key="3">
    <source>
        <dbReference type="Google" id="ProtNLM"/>
    </source>
</evidence>
<name>A0A1H6FBB4_9GAMM</name>